<feature type="region of interest" description="Disordered" evidence="1">
    <location>
        <begin position="1"/>
        <end position="28"/>
    </location>
</feature>
<evidence type="ECO:0000313" key="2">
    <source>
        <dbReference type="EMBL" id="KKK87828.1"/>
    </source>
</evidence>
<dbReference type="EMBL" id="LAZR01050230">
    <property type="protein sequence ID" value="KKK87828.1"/>
    <property type="molecule type" value="Genomic_DNA"/>
</dbReference>
<name>A0A0F8Z2E1_9ZZZZ</name>
<gene>
    <name evidence="2" type="ORF">LCGC14_2749340</name>
</gene>
<feature type="non-terminal residue" evidence="2">
    <location>
        <position position="63"/>
    </location>
</feature>
<feature type="region of interest" description="Disordered" evidence="1">
    <location>
        <begin position="41"/>
        <end position="63"/>
    </location>
</feature>
<proteinExistence type="predicted"/>
<dbReference type="AlphaFoldDB" id="A0A0F8Z2E1"/>
<accession>A0A0F8Z2E1</accession>
<reference evidence="2" key="1">
    <citation type="journal article" date="2015" name="Nature">
        <title>Complex archaea that bridge the gap between prokaryotes and eukaryotes.</title>
        <authorList>
            <person name="Spang A."/>
            <person name="Saw J.H."/>
            <person name="Jorgensen S.L."/>
            <person name="Zaremba-Niedzwiedzka K."/>
            <person name="Martijn J."/>
            <person name="Lind A.E."/>
            <person name="van Eijk R."/>
            <person name="Schleper C."/>
            <person name="Guy L."/>
            <person name="Ettema T.J."/>
        </authorList>
    </citation>
    <scope>NUCLEOTIDE SEQUENCE</scope>
</reference>
<sequence>MDGAGIDDAQRSGTVFNGRDELKNLSEGWPRSEMSNCVIQEATTGSSAQEPTSIHPRGRSAMT</sequence>
<organism evidence="2">
    <name type="scientific">marine sediment metagenome</name>
    <dbReference type="NCBI Taxonomy" id="412755"/>
    <lineage>
        <taxon>unclassified sequences</taxon>
        <taxon>metagenomes</taxon>
        <taxon>ecological metagenomes</taxon>
    </lineage>
</organism>
<comment type="caution">
    <text evidence="2">The sequence shown here is derived from an EMBL/GenBank/DDBJ whole genome shotgun (WGS) entry which is preliminary data.</text>
</comment>
<evidence type="ECO:0000256" key="1">
    <source>
        <dbReference type="SAM" id="MobiDB-lite"/>
    </source>
</evidence>
<protein>
    <submittedName>
        <fullName evidence="2">Uncharacterized protein</fullName>
    </submittedName>
</protein>
<feature type="compositionally biased region" description="Polar residues" evidence="1">
    <location>
        <begin position="41"/>
        <end position="52"/>
    </location>
</feature>